<dbReference type="Gene3D" id="3.40.50.720">
    <property type="entry name" value="NAD(P)-binding Rossmann-like Domain"/>
    <property type="match status" value="1"/>
</dbReference>
<keyword evidence="8" id="KW-1185">Reference proteome</keyword>
<dbReference type="Pfam" id="PF23147">
    <property type="entry name" value="GDH2_N"/>
    <property type="match status" value="1"/>
</dbReference>
<dbReference type="Proteomes" id="UP000178912">
    <property type="component" value="Unassembled WGS sequence"/>
</dbReference>
<comment type="function">
    <text evidence="4">NAD(+)-dependent glutamate dehydrogenase which degrades glutamate to ammonia and alpha-ketoglutarate.</text>
</comment>
<evidence type="ECO:0000313" key="8">
    <source>
        <dbReference type="Proteomes" id="UP000178912"/>
    </source>
</evidence>
<dbReference type="SUPFAM" id="SSF51735">
    <property type="entry name" value="NAD(P)-binding Rossmann-fold domains"/>
    <property type="match status" value="1"/>
</dbReference>
<evidence type="ECO:0000256" key="5">
    <source>
        <dbReference type="SAM" id="MobiDB-lite"/>
    </source>
</evidence>
<dbReference type="GO" id="GO:0006538">
    <property type="term" value="P:L-glutamate catabolic process"/>
    <property type="evidence" value="ECO:0007669"/>
    <property type="project" value="UniProtKB-UniRule"/>
</dbReference>
<dbReference type="InterPro" id="IPR036291">
    <property type="entry name" value="NAD(P)-bd_dom_sf"/>
</dbReference>
<evidence type="ECO:0000256" key="3">
    <source>
        <dbReference type="ARBA" id="ARBA00023027"/>
    </source>
</evidence>
<dbReference type="GO" id="GO:0005739">
    <property type="term" value="C:mitochondrion"/>
    <property type="evidence" value="ECO:0007669"/>
    <property type="project" value="UniProtKB-UniRule"/>
</dbReference>
<dbReference type="PIRSF" id="PIRSF000184">
    <property type="entry name" value="GDH_NAD"/>
    <property type="match status" value="1"/>
</dbReference>
<dbReference type="EC" id="1.4.1.2" evidence="4"/>
<name>A0A1E1K6D9_9HELO</name>
<evidence type="ECO:0000256" key="4">
    <source>
        <dbReference type="PIRNR" id="PIRNR000184"/>
    </source>
</evidence>
<dbReference type="InterPro" id="IPR056365">
    <property type="entry name" value="NAD-GDH_2nd"/>
</dbReference>
<accession>A0A1E1K6D9</accession>
<feature type="domain" description="Glutamate/phenylalanine/leucine/valine/L-tryptophan dehydrogenase C-terminal" evidence="6">
    <location>
        <begin position="723"/>
        <end position="987"/>
    </location>
</feature>
<dbReference type="PANTHER" id="PTHR11606:SF24">
    <property type="entry name" value="NAD-SPECIFIC GLUTAMATE DEHYDROGENASE"/>
    <property type="match status" value="1"/>
</dbReference>
<dbReference type="EMBL" id="FJUX01000016">
    <property type="protein sequence ID" value="CZS93658.1"/>
    <property type="molecule type" value="Genomic_DNA"/>
</dbReference>
<dbReference type="PANTHER" id="PTHR11606">
    <property type="entry name" value="GLUTAMATE DEHYDROGENASE"/>
    <property type="match status" value="1"/>
</dbReference>
<reference evidence="8" key="1">
    <citation type="submission" date="2016-03" db="EMBL/GenBank/DDBJ databases">
        <authorList>
            <person name="Guldener U."/>
        </authorList>
    </citation>
    <scope>NUCLEOTIDE SEQUENCE [LARGE SCALE GENOMIC DNA]</scope>
    <source>
        <strain evidence="8">04CH-RAC-A.6.1</strain>
    </source>
</reference>
<keyword evidence="3 4" id="KW-0520">NAD</keyword>
<comment type="catalytic activity">
    <reaction evidence="4">
        <text>L-glutamate + NAD(+) + H2O = 2-oxoglutarate + NH4(+) + NADH + H(+)</text>
        <dbReference type="Rhea" id="RHEA:15133"/>
        <dbReference type="ChEBI" id="CHEBI:15377"/>
        <dbReference type="ChEBI" id="CHEBI:15378"/>
        <dbReference type="ChEBI" id="CHEBI:16810"/>
        <dbReference type="ChEBI" id="CHEBI:28938"/>
        <dbReference type="ChEBI" id="CHEBI:29985"/>
        <dbReference type="ChEBI" id="CHEBI:57540"/>
        <dbReference type="ChEBI" id="CHEBI:57945"/>
        <dbReference type="EC" id="1.4.1.2"/>
    </reaction>
</comment>
<sequence>MSKTLTIITTDFVGITQFPEYFEPITTDIDLRSDNMALPDRTPNNKVVDEILSSPNRRPSPQPTHFPMHRTGSNGNGNGHRVLRSATVGYVAPEFEGKQEQMVHVKDKLQESTWIPASLVDEQIAWFYNELGIDDVYFQMETVDAIVSNIVSLYAAKIAAFAREDRRQEIRLDMEATDHAIYIDTSEPGITNLNGPRYEHRLENKYLDSSSDNIYRVETFRSPSNLSGTGPAKTTLRCYFVYQCQFVDSNPSPQETRLEVISDRLFLAKATKNTKQIYQEVIELAVARTGPVIEVFDIEDSKEKRLVVAFRRRTAAGMFSALSDLYHYYGVTSSRKYVEQFSNGITVICLYLKPAVNLENNSRFPPLDASIHQITKEISLLYCIPQNKFQPLFASGRLSLQETMYGHCLMVFVQHFLNRLGSEYNSLVSALDAKNTAHIELLSMIKKRLRSQTFTADYIHEIISTYPELIRSLYAAFANNHLALGPGYSEEFIPSTPSAEVLSDNQLKDMISKTVSNEHEEVVMTAFRVFNNACLKTNFYTPTKVALSFRLNPAFLPAIEYPQPLYGMFLVVSSESRGFHLRFRDIARGGIRIVKSRNKEAYSINARSMFDENYGLANTQQRKNKDIPEGGSKGVILLDAAHQDKGSVAFEKYIDSIMDLLLKPETPGIKNPIVDLYGKQEILFMGPDENTADLVDWATEHARKRGAPWWKSFFTGKSPKLGGIPHDAYGMTTLSVREFVKGIYRKLELDPSKVRKMQTGGPDGDLGSNEILLSNEKYTSIVDGSGVLVDPNGIDHEELIRLAKKRVMISQFDISKLSKAGYRVLVDETNVKLPTGEVVDNGNTFRNTFHLRDTGMTDSFVPCGGRPESIDLASVGKLIKKGKCTIPFIVEGANLFITQDAKLRLEEAGCILFKDASANKGGVTSSSLEVLASLSFDDEGFVKNMCVGSDGTVPEFYQAYVKEVQAKIKDNARLEFEAIWREHKQTKIPRSTLSDTLSIAITKLDEELQKTELWKDEKLRNSVLEDALPNLLLKKIGLSTIIERVPDNYLRAIFGSYLASRFVYEFGSNPSQFAFFDFMSKRMQKVQAE</sequence>
<dbReference type="InterPro" id="IPR006096">
    <property type="entry name" value="Glu/Leu/Phe/Val/Trp_DH_C"/>
</dbReference>
<dbReference type="InterPro" id="IPR055480">
    <property type="entry name" value="NAD-GDH_N"/>
</dbReference>
<dbReference type="SUPFAM" id="SSF53223">
    <property type="entry name" value="Aminoacid dehydrogenase-like, N-terminal domain"/>
    <property type="match status" value="1"/>
</dbReference>
<comment type="similarity">
    <text evidence="1 4">Belongs to the Glu/Leu/Phe/Val dehydrogenases family.</text>
</comment>
<organism evidence="7 8">
    <name type="scientific">Rhynchosporium agropyri</name>
    <dbReference type="NCBI Taxonomy" id="914238"/>
    <lineage>
        <taxon>Eukaryota</taxon>
        <taxon>Fungi</taxon>
        <taxon>Dikarya</taxon>
        <taxon>Ascomycota</taxon>
        <taxon>Pezizomycotina</taxon>
        <taxon>Leotiomycetes</taxon>
        <taxon>Helotiales</taxon>
        <taxon>Ploettnerulaceae</taxon>
        <taxon>Rhynchosporium</taxon>
    </lineage>
</organism>
<dbReference type="AlphaFoldDB" id="A0A1E1K6D9"/>
<evidence type="ECO:0000259" key="6">
    <source>
        <dbReference type="SMART" id="SM00839"/>
    </source>
</evidence>
<dbReference type="OrthoDB" id="184415at2759"/>
<evidence type="ECO:0000313" key="7">
    <source>
        <dbReference type="EMBL" id="CZS93658.1"/>
    </source>
</evidence>
<feature type="region of interest" description="Disordered" evidence="5">
    <location>
        <begin position="52"/>
        <end position="79"/>
    </location>
</feature>
<evidence type="ECO:0000256" key="2">
    <source>
        <dbReference type="ARBA" id="ARBA00023002"/>
    </source>
</evidence>
<evidence type="ECO:0000256" key="1">
    <source>
        <dbReference type="ARBA" id="ARBA00006382"/>
    </source>
</evidence>
<keyword evidence="2 4" id="KW-0560">Oxidoreductase</keyword>
<dbReference type="Pfam" id="PF00208">
    <property type="entry name" value="ELFV_dehydrog"/>
    <property type="match status" value="1"/>
</dbReference>
<dbReference type="InterPro" id="IPR016210">
    <property type="entry name" value="NAD-GDH_euk"/>
</dbReference>
<dbReference type="Pfam" id="PF23152">
    <property type="entry name" value="GDH_2nd"/>
    <property type="match status" value="1"/>
</dbReference>
<dbReference type="InterPro" id="IPR046346">
    <property type="entry name" value="Aminoacid_DH-like_N_sf"/>
</dbReference>
<proteinExistence type="inferred from homology"/>
<protein>
    <recommendedName>
        <fullName evidence="4">NAD-specific glutamate dehydrogenase</fullName>
        <ecNumber evidence="4">1.4.1.2</ecNumber>
    </recommendedName>
</protein>
<dbReference type="GO" id="GO:0004352">
    <property type="term" value="F:glutamate dehydrogenase (NAD+) activity"/>
    <property type="evidence" value="ECO:0007669"/>
    <property type="project" value="UniProtKB-UniRule"/>
</dbReference>
<dbReference type="SMART" id="SM00839">
    <property type="entry name" value="ELFV_dehydrog"/>
    <property type="match status" value="1"/>
</dbReference>
<gene>
    <name evidence="7" type="ORF">RAG0_03838</name>
</gene>